<comment type="catalytic activity">
    <reaction evidence="1 9">
        <text>N-(5-phospho-beta-D-ribosyl)anthranilate = 1-(2-carboxyphenylamino)-1-deoxy-D-ribulose 5-phosphate</text>
        <dbReference type="Rhea" id="RHEA:21540"/>
        <dbReference type="ChEBI" id="CHEBI:18277"/>
        <dbReference type="ChEBI" id="CHEBI:58613"/>
        <dbReference type="EC" id="5.3.1.24"/>
    </reaction>
</comment>
<keyword evidence="7 9" id="KW-0057">Aromatic amino acid biosynthesis</keyword>
<dbReference type="InterPro" id="IPR001240">
    <property type="entry name" value="PRAI_dom"/>
</dbReference>
<dbReference type="InterPro" id="IPR013785">
    <property type="entry name" value="Aldolase_TIM"/>
</dbReference>
<keyword evidence="6 9" id="KW-0822">Tryptophan biosynthesis</keyword>
<proteinExistence type="inferred from homology"/>
<dbReference type="AlphaFoldDB" id="A0A923MFN9"/>
<dbReference type="CDD" id="cd00405">
    <property type="entry name" value="PRAI"/>
    <property type="match status" value="1"/>
</dbReference>
<dbReference type="NCBIfam" id="NF002298">
    <property type="entry name" value="PRK01222.1-4"/>
    <property type="match status" value="1"/>
</dbReference>
<evidence type="ECO:0000256" key="5">
    <source>
        <dbReference type="ARBA" id="ARBA00022605"/>
    </source>
</evidence>
<comment type="pathway">
    <text evidence="2 9">Amino-acid biosynthesis; L-tryptophan biosynthesis; L-tryptophan from chorismate: step 3/5.</text>
</comment>
<feature type="domain" description="N-(5'phosphoribosyl) anthranilate isomerase (PRAI)" evidence="10">
    <location>
        <begin position="11"/>
        <end position="214"/>
    </location>
</feature>
<comment type="caution">
    <text evidence="11">The sequence shown here is derived from an EMBL/GenBank/DDBJ whole genome shotgun (WGS) entry which is preliminary data.</text>
</comment>
<evidence type="ECO:0000256" key="7">
    <source>
        <dbReference type="ARBA" id="ARBA00023141"/>
    </source>
</evidence>
<sequence length="234" mass="24657">MTNPLDHRTRIKICGLTREQDVDAAVAAGADAVGFVQYDKSPRYVSAQRAGELARRLPPFVTPVLLFVNAGVDAVQAACNEVPAAMLQFHGDETVQECIDAARGRPYMRAARIPLDGAGFDLVKFATDYSHAQAILVDAHVEGYGGGGKAFDWSLLPTSVDSHLVLSGGLTPANVTDGIVQVRPRCRTLAVDVSSGVEASKGIKDAAKINQFVAAVRAADALLARSTNALLSAT</sequence>
<evidence type="ECO:0000313" key="11">
    <source>
        <dbReference type="EMBL" id="MBC5768404.1"/>
    </source>
</evidence>
<comment type="similarity">
    <text evidence="9">Belongs to the TrpF family.</text>
</comment>
<dbReference type="HAMAP" id="MF_00135">
    <property type="entry name" value="PRAI"/>
    <property type="match status" value="1"/>
</dbReference>
<dbReference type="SUPFAM" id="SSF51366">
    <property type="entry name" value="Ribulose-phoshate binding barrel"/>
    <property type="match status" value="1"/>
</dbReference>
<evidence type="ECO:0000256" key="4">
    <source>
        <dbReference type="ARBA" id="ARBA00022272"/>
    </source>
</evidence>
<evidence type="ECO:0000256" key="9">
    <source>
        <dbReference type="HAMAP-Rule" id="MF_00135"/>
    </source>
</evidence>
<dbReference type="EC" id="5.3.1.24" evidence="3 9"/>
<dbReference type="NCBIfam" id="NF002299">
    <property type="entry name" value="PRK01222.1-6"/>
    <property type="match status" value="1"/>
</dbReference>
<gene>
    <name evidence="9" type="primary">trpF</name>
    <name evidence="11" type="ORF">H8R02_28345</name>
</gene>
<reference evidence="11" key="1">
    <citation type="submission" date="2020-08" db="EMBL/GenBank/DDBJ databases">
        <title>Ramlibacter sp. GTP1 16S ribosomal RNA gene genome sequencing and assembly.</title>
        <authorList>
            <person name="Kang M."/>
        </authorList>
    </citation>
    <scope>NUCLEOTIDE SEQUENCE</scope>
    <source>
        <strain evidence="11">GTP1</strain>
    </source>
</reference>
<evidence type="ECO:0000256" key="2">
    <source>
        <dbReference type="ARBA" id="ARBA00004664"/>
    </source>
</evidence>
<dbReference type="Pfam" id="PF00697">
    <property type="entry name" value="PRAI"/>
    <property type="match status" value="1"/>
</dbReference>
<evidence type="ECO:0000259" key="10">
    <source>
        <dbReference type="Pfam" id="PF00697"/>
    </source>
</evidence>
<dbReference type="EMBL" id="JACORU010000017">
    <property type="protein sequence ID" value="MBC5768404.1"/>
    <property type="molecule type" value="Genomic_DNA"/>
</dbReference>
<dbReference type="InterPro" id="IPR011060">
    <property type="entry name" value="RibuloseP-bd_barrel"/>
</dbReference>
<protein>
    <recommendedName>
        <fullName evidence="4 9">N-(5'-phosphoribosyl)anthranilate isomerase</fullName>
        <shortName evidence="9">PRAI</shortName>
        <ecNumber evidence="3 9">5.3.1.24</ecNumber>
    </recommendedName>
</protein>
<dbReference type="GO" id="GO:0000162">
    <property type="term" value="P:L-tryptophan biosynthetic process"/>
    <property type="evidence" value="ECO:0007669"/>
    <property type="project" value="UniProtKB-UniRule"/>
</dbReference>
<evidence type="ECO:0000256" key="3">
    <source>
        <dbReference type="ARBA" id="ARBA00012572"/>
    </source>
</evidence>
<dbReference type="PANTHER" id="PTHR42894">
    <property type="entry name" value="N-(5'-PHOSPHORIBOSYL)ANTHRANILATE ISOMERASE"/>
    <property type="match status" value="1"/>
</dbReference>
<evidence type="ECO:0000313" key="12">
    <source>
        <dbReference type="Proteomes" id="UP000596827"/>
    </source>
</evidence>
<dbReference type="Gene3D" id="3.20.20.70">
    <property type="entry name" value="Aldolase class I"/>
    <property type="match status" value="1"/>
</dbReference>
<organism evidence="11 12">
    <name type="scientific">Ramlibacter albus</name>
    <dbReference type="NCBI Taxonomy" id="2079448"/>
    <lineage>
        <taxon>Bacteria</taxon>
        <taxon>Pseudomonadati</taxon>
        <taxon>Pseudomonadota</taxon>
        <taxon>Betaproteobacteria</taxon>
        <taxon>Burkholderiales</taxon>
        <taxon>Comamonadaceae</taxon>
        <taxon>Ramlibacter</taxon>
    </lineage>
</organism>
<keyword evidence="8 9" id="KW-0413">Isomerase</keyword>
<dbReference type="GO" id="GO:0004640">
    <property type="term" value="F:phosphoribosylanthranilate isomerase activity"/>
    <property type="evidence" value="ECO:0007669"/>
    <property type="project" value="UniProtKB-UniRule"/>
</dbReference>
<evidence type="ECO:0000256" key="6">
    <source>
        <dbReference type="ARBA" id="ARBA00022822"/>
    </source>
</evidence>
<keyword evidence="5 9" id="KW-0028">Amino-acid biosynthesis</keyword>
<dbReference type="InterPro" id="IPR044643">
    <property type="entry name" value="TrpF_fam"/>
</dbReference>
<name>A0A923MFN9_9BURK</name>
<accession>A0A923MFN9</accession>
<dbReference type="PANTHER" id="PTHR42894:SF1">
    <property type="entry name" value="N-(5'-PHOSPHORIBOSYL)ANTHRANILATE ISOMERASE"/>
    <property type="match status" value="1"/>
</dbReference>
<keyword evidence="12" id="KW-1185">Reference proteome</keyword>
<evidence type="ECO:0000256" key="8">
    <source>
        <dbReference type="ARBA" id="ARBA00023235"/>
    </source>
</evidence>
<evidence type="ECO:0000256" key="1">
    <source>
        <dbReference type="ARBA" id="ARBA00001164"/>
    </source>
</evidence>
<dbReference type="RefSeq" id="WP_187085123.1">
    <property type="nucleotide sequence ID" value="NZ_JACORU010000017.1"/>
</dbReference>
<dbReference type="Proteomes" id="UP000596827">
    <property type="component" value="Unassembled WGS sequence"/>
</dbReference>